<dbReference type="EMBL" id="BMAO01011507">
    <property type="protein sequence ID" value="GFQ74252.1"/>
    <property type="molecule type" value="Genomic_DNA"/>
</dbReference>
<dbReference type="AlphaFoldDB" id="A0A8X6HHA8"/>
<protein>
    <submittedName>
        <fullName evidence="1">Uncharacterized protein</fullName>
    </submittedName>
</protein>
<evidence type="ECO:0000313" key="1">
    <source>
        <dbReference type="EMBL" id="GFQ74252.1"/>
    </source>
</evidence>
<sequence>MSAFCRGASNTSEFSKCVGRCCFRFVIEPKKNITTLQPSTCLNQPMLLRSPISGSARRRHVTTTSRVRFVHGFCKSF</sequence>
<reference evidence="1" key="1">
    <citation type="submission" date="2020-07" db="EMBL/GenBank/DDBJ databases">
        <title>Multicomponent nature underlies the extraordinary mechanical properties of spider dragline silk.</title>
        <authorList>
            <person name="Kono N."/>
            <person name="Nakamura H."/>
            <person name="Mori M."/>
            <person name="Yoshida Y."/>
            <person name="Ohtoshi R."/>
            <person name="Malay A.D."/>
            <person name="Moran D.A.P."/>
            <person name="Tomita M."/>
            <person name="Numata K."/>
            <person name="Arakawa K."/>
        </authorList>
    </citation>
    <scope>NUCLEOTIDE SEQUENCE</scope>
</reference>
<proteinExistence type="predicted"/>
<keyword evidence="2" id="KW-1185">Reference proteome</keyword>
<accession>A0A8X6HHA8</accession>
<name>A0A8X6HHA8_TRICU</name>
<comment type="caution">
    <text evidence="1">The sequence shown here is derived from an EMBL/GenBank/DDBJ whole genome shotgun (WGS) entry which is preliminary data.</text>
</comment>
<gene>
    <name evidence="1" type="ORF">TNCT_345261</name>
</gene>
<organism evidence="1 2">
    <name type="scientific">Trichonephila clavata</name>
    <name type="common">Joro spider</name>
    <name type="synonym">Nephila clavata</name>
    <dbReference type="NCBI Taxonomy" id="2740835"/>
    <lineage>
        <taxon>Eukaryota</taxon>
        <taxon>Metazoa</taxon>
        <taxon>Ecdysozoa</taxon>
        <taxon>Arthropoda</taxon>
        <taxon>Chelicerata</taxon>
        <taxon>Arachnida</taxon>
        <taxon>Araneae</taxon>
        <taxon>Araneomorphae</taxon>
        <taxon>Entelegynae</taxon>
        <taxon>Araneoidea</taxon>
        <taxon>Nephilidae</taxon>
        <taxon>Trichonephila</taxon>
    </lineage>
</organism>
<dbReference type="Proteomes" id="UP000887116">
    <property type="component" value="Unassembled WGS sequence"/>
</dbReference>
<evidence type="ECO:0000313" key="2">
    <source>
        <dbReference type="Proteomes" id="UP000887116"/>
    </source>
</evidence>